<keyword evidence="1" id="KW-1133">Transmembrane helix</keyword>
<reference evidence="3" key="1">
    <citation type="submission" date="2020-11" db="EMBL/GenBank/DDBJ databases">
        <authorList>
            <person name="Whitehead M."/>
        </authorList>
    </citation>
    <scope>NUCLEOTIDE SEQUENCE</scope>
    <source>
        <strain evidence="3">EGII</strain>
    </source>
</reference>
<name>A0A811TZD5_CERCA</name>
<dbReference type="Proteomes" id="UP000606786">
    <property type="component" value="Unassembled WGS sequence"/>
</dbReference>
<protein>
    <submittedName>
        <fullName evidence="3">(Mediterranean fruit fly) hypothetical protein</fullName>
    </submittedName>
</protein>
<organism evidence="3 4">
    <name type="scientific">Ceratitis capitata</name>
    <name type="common">Mediterranean fruit fly</name>
    <name type="synonym">Tephritis capitata</name>
    <dbReference type="NCBI Taxonomy" id="7213"/>
    <lineage>
        <taxon>Eukaryota</taxon>
        <taxon>Metazoa</taxon>
        <taxon>Ecdysozoa</taxon>
        <taxon>Arthropoda</taxon>
        <taxon>Hexapoda</taxon>
        <taxon>Insecta</taxon>
        <taxon>Pterygota</taxon>
        <taxon>Neoptera</taxon>
        <taxon>Endopterygota</taxon>
        <taxon>Diptera</taxon>
        <taxon>Brachycera</taxon>
        <taxon>Muscomorpha</taxon>
        <taxon>Tephritoidea</taxon>
        <taxon>Tephritidae</taxon>
        <taxon>Ceratitis</taxon>
        <taxon>Ceratitis</taxon>
    </lineage>
</organism>
<feature type="signal peptide" evidence="2">
    <location>
        <begin position="1"/>
        <end position="26"/>
    </location>
</feature>
<keyword evidence="1" id="KW-0472">Membrane</keyword>
<dbReference type="AlphaFoldDB" id="A0A811TZD5"/>
<gene>
    <name evidence="3" type="ORF">CCAP1982_LOCUS1076</name>
</gene>
<evidence type="ECO:0000313" key="4">
    <source>
        <dbReference type="Proteomes" id="UP000606786"/>
    </source>
</evidence>
<dbReference type="OrthoDB" id="6436512at2759"/>
<feature type="transmembrane region" description="Helical" evidence="1">
    <location>
        <begin position="82"/>
        <end position="104"/>
    </location>
</feature>
<evidence type="ECO:0000313" key="3">
    <source>
        <dbReference type="EMBL" id="CAD6992204.1"/>
    </source>
</evidence>
<comment type="caution">
    <text evidence="3">The sequence shown here is derived from an EMBL/GenBank/DDBJ whole genome shotgun (WGS) entry which is preliminary data.</text>
</comment>
<keyword evidence="2" id="KW-0732">Signal</keyword>
<sequence length="272" mass="30513">MKFLVSILLNAFVMVHLPLALYATDATSGSSTVQRIGRNSFFSFRPLGSDVALGLNFEMPFLKVPMKQYKDKNGNSPAMVNINIASLVTGGLIAGGSILVAHIIRSLNFFRGRSVGNEKVIQEENGHEAEAKSQRFDDSKNFFDHFRLVYKNDTGDRIETTLPNFFAHIEETFLNNKVDIASCTQKAVCLILQESDRKVRHGIATSFEKIIDALSSFDWILNGLLPYAELRKTIETGKTKTRTSCTDAYPTCIWSNPETQLLELLKSYVRFN</sequence>
<accession>A0A811TZD5</accession>
<dbReference type="EMBL" id="CAJHJT010000001">
    <property type="protein sequence ID" value="CAD6992204.1"/>
    <property type="molecule type" value="Genomic_DNA"/>
</dbReference>
<proteinExistence type="predicted"/>
<feature type="chain" id="PRO_5032865331" evidence="2">
    <location>
        <begin position="27"/>
        <end position="272"/>
    </location>
</feature>
<evidence type="ECO:0000256" key="1">
    <source>
        <dbReference type="SAM" id="Phobius"/>
    </source>
</evidence>
<keyword evidence="1" id="KW-0812">Transmembrane</keyword>
<evidence type="ECO:0000256" key="2">
    <source>
        <dbReference type="SAM" id="SignalP"/>
    </source>
</evidence>
<keyword evidence="4" id="KW-1185">Reference proteome</keyword>